<dbReference type="EMBL" id="PJQL01000474">
    <property type="protein sequence ID" value="RCH95370.1"/>
    <property type="molecule type" value="Genomic_DNA"/>
</dbReference>
<dbReference type="AlphaFoldDB" id="A0A367JZL9"/>
<dbReference type="PANTHER" id="PTHR45982">
    <property type="entry name" value="REGULATOR OF CHROMOSOME CONDENSATION"/>
    <property type="match status" value="1"/>
</dbReference>
<evidence type="ECO:0000259" key="5">
    <source>
        <dbReference type="Pfam" id="PF25390"/>
    </source>
</evidence>
<feature type="repeat" description="RCC1" evidence="3">
    <location>
        <begin position="286"/>
        <end position="350"/>
    </location>
</feature>
<feature type="repeat" description="RCC1" evidence="3">
    <location>
        <begin position="188"/>
        <end position="232"/>
    </location>
</feature>
<evidence type="ECO:0000256" key="4">
    <source>
        <dbReference type="SAM" id="MobiDB-lite"/>
    </source>
</evidence>
<feature type="repeat" description="RCC1" evidence="3">
    <location>
        <begin position="133"/>
        <end position="187"/>
    </location>
</feature>
<accession>A0A367JZL9</accession>
<feature type="repeat" description="RCC1" evidence="3">
    <location>
        <begin position="351"/>
        <end position="394"/>
    </location>
</feature>
<name>A0A367JZL9_RHIAZ</name>
<evidence type="ECO:0000256" key="3">
    <source>
        <dbReference type="PROSITE-ProRule" id="PRU00235"/>
    </source>
</evidence>
<dbReference type="Gene3D" id="2.130.10.30">
    <property type="entry name" value="Regulator of chromosome condensation 1/beta-lactamase-inhibitor protein II"/>
    <property type="match status" value="1"/>
</dbReference>
<dbReference type="STRING" id="86630.A0A367JZL9"/>
<dbReference type="PROSITE" id="PS50012">
    <property type="entry name" value="RCC1_3"/>
    <property type="match status" value="7"/>
</dbReference>
<dbReference type="InterPro" id="IPR058923">
    <property type="entry name" value="RCC1-like_dom"/>
</dbReference>
<evidence type="ECO:0000256" key="1">
    <source>
        <dbReference type="ARBA" id="ARBA00022658"/>
    </source>
</evidence>
<proteinExistence type="predicted"/>
<dbReference type="OrthoDB" id="61110at2759"/>
<dbReference type="InterPro" id="IPR009091">
    <property type="entry name" value="RCC1/BLIP-II"/>
</dbReference>
<sequence length="397" mass="42813">MVKRKRFSAPLSSKRSRKRTPVAIPHATEKGKIFICGSNDASQLGMNDDVEELNKLTLVGSLKDKEFTDVVCGGMHSIAIDFEGTLYSWGCNDEGALGRQGEESIPSPVPCGGATIVKVACGDNVSMGLTENGQIYSWGTYRGNEGAFGFSIGISKRTAPMLHPVLGTETVIDIAAGANHSLALTSRGRVYAWGYGAQGQLARRISPRFEKIGFKVKLIGAGSYHSLAVTTDNKLYAWGLNNYKQCCDDESQFIFKPMLVSLPENFGEIVSVQGGEHHTLILTKNGEVYAYGRGDAYQLGLQQDVLDSLKVASSDSAFRFYVPTLTRISGLEKIVSVSAGPEYGLACSEDGRSYCWGYNSGEPTSRLQVFEGVGDKRVLRLSAGGQHSLCLAKESSS</sequence>
<dbReference type="InterPro" id="IPR051553">
    <property type="entry name" value="Ran_GTPase-activating"/>
</dbReference>
<feature type="region of interest" description="Disordered" evidence="4">
    <location>
        <begin position="1"/>
        <end position="21"/>
    </location>
</feature>
<protein>
    <submittedName>
        <fullName evidence="6">Regulator of chromosome condensation</fullName>
    </submittedName>
</protein>
<feature type="domain" description="RCC1-like" evidence="5">
    <location>
        <begin position="33"/>
        <end position="390"/>
    </location>
</feature>
<feature type="repeat" description="RCC1" evidence="3">
    <location>
        <begin position="31"/>
        <end position="83"/>
    </location>
</feature>
<dbReference type="SUPFAM" id="SSF50985">
    <property type="entry name" value="RCC1/BLIP-II"/>
    <property type="match status" value="1"/>
</dbReference>
<feature type="repeat" description="RCC1" evidence="3">
    <location>
        <begin position="233"/>
        <end position="285"/>
    </location>
</feature>
<keyword evidence="7" id="KW-1185">Reference proteome</keyword>
<dbReference type="PANTHER" id="PTHR45982:SF1">
    <property type="entry name" value="REGULATOR OF CHROMOSOME CONDENSATION"/>
    <property type="match status" value="1"/>
</dbReference>
<dbReference type="InterPro" id="IPR000408">
    <property type="entry name" value="Reg_chr_condens"/>
</dbReference>
<dbReference type="Pfam" id="PF25390">
    <property type="entry name" value="WD40_RLD"/>
    <property type="match status" value="1"/>
</dbReference>
<reference evidence="6 7" key="1">
    <citation type="journal article" date="2018" name="G3 (Bethesda)">
        <title>Phylogenetic and Phylogenomic Definition of Rhizopus Species.</title>
        <authorList>
            <person name="Gryganskyi A.P."/>
            <person name="Golan J."/>
            <person name="Dolatabadi S."/>
            <person name="Mondo S."/>
            <person name="Robb S."/>
            <person name="Idnurm A."/>
            <person name="Muszewska A."/>
            <person name="Steczkiewicz K."/>
            <person name="Masonjones S."/>
            <person name="Liao H.L."/>
            <person name="Gajdeczka M.T."/>
            <person name="Anike F."/>
            <person name="Vuek A."/>
            <person name="Anishchenko I.M."/>
            <person name="Voigt K."/>
            <person name="de Hoog G.S."/>
            <person name="Smith M.E."/>
            <person name="Heitman J."/>
            <person name="Vilgalys R."/>
            <person name="Stajich J.E."/>
        </authorList>
    </citation>
    <scope>NUCLEOTIDE SEQUENCE [LARGE SCALE GENOMIC DNA]</scope>
    <source>
        <strain evidence="6 7">CBS 357.93</strain>
    </source>
</reference>
<dbReference type="PROSITE" id="PS00626">
    <property type="entry name" value="RCC1_2"/>
    <property type="match status" value="2"/>
</dbReference>
<evidence type="ECO:0000313" key="6">
    <source>
        <dbReference type="EMBL" id="RCH95370.1"/>
    </source>
</evidence>
<keyword evidence="2" id="KW-0677">Repeat</keyword>
<evidence type="ECO:0000256" key="2">
    <source>
        <dbReference type="ARBA" id="ARBA00022737"/>
    </source>
</evidence>
<dbReference type="PRINTS" id="PR00633">
    <property type="entry name" value="RCCNDNSATION"/>
</dbReference>
<keyword evidence="1" id="KW-0344">Guanine-nucleotide releasing factor</keyword>
<dbReference type="Proteomes" id="UP000252139">
    <property type="component" value="Unassembled WGS sequence"/>
</dbReference>
<feature type="repeat" description="RCC1" evidence="3">
    <location>
        <begin position="84"/>
        <end position="132"/>
    </location>
</feature>
<organism evidence="6 7">
    <name type="scientific">Rhizopus azygosporus</name>
    <name type="common">Rhizopus microsporus var. azygosporus</name>
    <dbReference type="NCBI Taxonomy" id="86630"/>
    <lineage>
        <taxon>Eukaryota</taxon>
        <taxon>Fungi</taxon>
        <taxon>Fungi incertae sedis</taxon>
        <taxon>Mucoromycota</taxon>
        <taxon>Mucoromycotina</taxon>
        <taxon>Mucoromycetes</taxon>
        <taxon>Mucorales</taxon>
        <taxon>Mucorineae</taxon>
        <taxon>Rhizopodaceae</taxon>
        <taxon>Rhizopus</taxon>
    </lineage>
</organism>
<dbReference type="GO" id="GO:0005085">
    <property type="term" value="F:guanyl-nucleotide exchange factor activity"/>
    <property type="evidence" value="ECO:0007669"/>
    <property type="project" value="TreeGrafter"/>
</dbReference>
<evidence type="ECO:0000313" key="7">
    <source>
        <dbReference type="Proteomes" id="UP000252139"/>
    </source>
</evidence>
<gene>
    <name evidence="6" type="primary">RCC1</name>
    <name evidence="6" type="ORF">CU097_007756</name>
</gene>
<dbReference type="GO" id="GO:0005737">
    <property type="term" value="C:cytoplasm"/>
    <property type="evidence" value="ECO:0007669"/>
    <property type="project" value="TreeGrafter"/>
</dbReference>
<comment type="caution">
    <text evidence="6">The sequence shown here is derived from an EMBL/GenBank/DDBJ whole genome shotgun (WGS) entry which is preliminary data.</text>
</comment>